<organism evidence="1">
    <name type="scientific">Rhizophora mucronata</name>
    <name type="common">Asiatic mangrove</name>
    <dbReference type="NCBI Taxonomy" id="61149"/>
    <lineage>
        <taxon>Eukaryota</taxon>
        <taxon>Viridiplantae</taxon>
        <taxon>Streptophyta</taxon>
        <taxon>Embryophyta</taxon>
        <taxon>Tracheophyta</taxon>
        <taxon>Spermatophyta</taxon>
        <taxon>Magnoliopsida</taxon>
        <taxon>eudicotyledons</taxon>
        <taxon>Gunneridae</taxon>
        <taxon>Pentapetalae</taxon>
        <taxon>rosids</taxon>
        <taxon>fabids</taxon>
        <taxon>Malpighiales</taxon>
        <taxon>Rhizophoraceae</taxon>
        <taxon>Rhizophora</taxon>
    </lineage>
</organism>
<accession>A0A2P2JU34</accession>
<reference evidence="1" key="1">
    <citation type="submission" date="2018-02" db="EMBL/GenBank/DDBJ databases">
        <title>Rhizophora mucronata_Transcriptome.</title>
        <authorList>
            <person name="Meera S.P."/>
            <person name="Sreeshan A."/>
            <person name="Augustine A."/>
        </authorList>
    </citation>
    <scope>NUCLEOTIDE SEQUENCE</scope>
    <source>
        <tissue evidence="1">Leaf</tissue>
    </source>
</reference>
<protein>
    <submittedName>
        <fullName evidence="1">Ubiquitin</fullName>
    </submittedName>
</protein>
<name>A0A2P2JU34_RHIMU</name>
<sequence>MKHRATLDIVVSSCLVISKLLASINKPLLHRGNSFFLLNSFLDSVNGISWFYVNFDFFSSKGLHFDHSSTPESQDQVKS</sequence>
<proteinExistence type="predicted"/>
<evidence type="ECO:0000313" key="1">
    <source>
        <dbReference type="EMBL" id="MBW96986.1"/>
    </source>
</evidence>
<dbReference type="EMBL" id="GGEC01016503">
    <property type="protein sequence ID" value="MBW96986.1"/>
    <property type="molecule type" value="Transcribed_RNA"/>
</dbReference>
<dbReference type="AlphaFoldDB" id="A0A2P2JU34"/>